<keyword evidence="4" id="KW-1185">Reference proteome</keyword>
<evidence type="ECO:0000313" key="4">
    <source>
        <dbReference type="Proteomes" id="UP001498476"/>
    </source>
</evidence>
<feature type="transmembrane region" description="Helical" evidence="2">
    <location>
        <begin position="237"/>
        <end position="259"/>
    </location>
</feature>
<keyword evidence="2" id="KW-1133">Transmembrane helix</keyword>
<name>A0ABR1H447_9HYPO</name>
<feature type="region of interest" description="Disordered" evidence="1">
    <location>
        <begin position="205"/>
        <end position="234"/>
    </location>
</feature>
<gene>
    <name evidence="3" type="ORF">QQX98_005608</name>
</gene>
<evidence type="ECO:0000313" key="3">
    <source>
        <dbReference type="EMBL" id="KAK7415826.1"/>
    </source>
</evidence>
<sequence length="414" mass="42650">MKVSGSFAAFAALSATANAMHLLRSEPTAHVAHADDGVSPRPTDAPKYDLFRRADEGTMLYAPDNTCGYISGRQGAGYTCFGSATCAFSVAKDEGHVACCDNGECNMRFGCVDGQAYSAGECDGGCEVDALTLKCTDTSAPYCNTISFDGGVTDYWCNNLNSSTAQVASTTYAGGDDREYTTLDETSSSATLVTSGSVSEKPTVTVSAKVSSTSTSEESAATSDSGDDDNGTPVGPIVGGVVGGIGGLALIGAAVFLFLRNKKKKSAAAAAAAAATTPPTYQAPPMQQQPGTGPNGYNPVPQGQTGFYDPKNPYSTPAQQYNQPAVGGGFYPVQNQPGTPDYNQTNPSSPGTFVSDPRMSQVGSNTSPSPSYNQQNIGGQQGFQPGYQPQQAVIHEAPTNAIGSNGRDDTHELA</sequence>
<dbReference type="EMBL" id="JAZAVJ010000077">
    <property type="protein sequence ID" value="KAK7415826.1"/>
    <property type="molecule type" value="Genomic_DNA"/>
</dbReference>
<protein>
    <submittedName>
        <fullName evidence="3">Uncharacterized protein</fullName>
    </submittedName>
</protein>
<evidence type="ECO:0000256" key="1">
    <source>
        <dbReference type="SAM" id="MobiDB-lite"/>
    </source>
</evidence>
<feature type="region of interest" description="Disordered" evidence="1">
    <location>
        <begin position="275"/>
        <end position="414"/>
    </location>
</feature>
<reference evidence="3 4" key="1">
    <citation type="journal article" date="2025" name="Microbiol. Resour. Announc.">
        <title>Draft genome sequences for Neonectria magnoliae and Neonectria punicea, canker pathogens of Liriodendron tulipifera and Acer saccharum in West Virginia.</title>
        <authorList>
            <person name="Petronek H.M."/>
            <person name="Kasson M.T."/>
            <person name="Metheny A.M."/>
            <person name="Stauder C.M."/>
            <person name="Lovett B."/>
            <person name="Lynch S.C."/>
            <person name="Garnas J.R."/>
            <person name="Kasson L.R."/>
            <person name="Stajich J.E."/>
        </authorList>
    </citation>
    <scope>NUCLEOTIDE SEQUENCE [LARGE SCALE GENOMIC DNA]</scope>
    <source>
        <strain evidence="3 4">NRRL 64653</strain>
    </source>
</reference>
<dbReference type="Proteomes" id="UP001498476">
    <property type="component" value="Unassembled WGS sequence"/>
</dbReference>
<organism evidence="3 4">
    <name type="scientific">Neonectria punicea</name>
    <dbReference type="NCBI Taxonomy" id="979145"/>
    <lineage>
        <taxon>Eukaryota</taxon>
        <taxon>Fungi</taxon>
        <taxon>Dikarya</taxon>
        <taxon>Ascomycota</taxon>
        <taxon>Pezizomycotina</taxon>
        <taxon>Sordariomycetes</taxon>
        <taxon>Hypocreomycetidae</taxon>
        <taxon>Hypocreales</taxon>
        <taxon>Nectriaceae</taxon>
        <taxon>Neonectria</taxon>
    </lineage>
</organism>
<feature type="compositionally biased region" description="Low complexity" evidence="1">
    <location>
        <begin position="374"/>
        <end position="391"/>
    </location>
</feature>
<feature type="compositionally biased region" description="Polar residues" evidence="1">
    <location>
        <begin position="333"/>
        <end position="352"/>
    </location>
</feature>
<evidence type="ECO:0000256" key="2">
    <source>
        <dbReference type="SAM" id="Phobius"/>
    </source>
</evidence>
<feature type="compositionally biased region" description="Low complexity" evidence="1">
    <location>
        <begin position="275"/>
        <end position="290"/>
    </location>
</feature>
<comment type="caution">
    <text evidence="3">The sequence shown here is derived from an EMBL/GenBank/DDBJ whole genome shotgun (WGS) entry which is preliminary data.</text>
</comment>
<accession>A0ABR1H447</accession>
<feature type="compositionally biased region" description="Low complexity" evidence="1">
    <location>
        <begin position="205"/>
        <end position="223"/>
    </location>
</feature>
<feature type="compositionally biased region" description="Polar residues" evidence="1">
    <location>
        <begin position="313"/>
        <end position="323"/>
    </location>
</feature>
<proteinExistence type="predicted"/>
<feature type="compositionally biased region" description="Polar residues" evidence="1">
    <location>
        <begin position="361"/>
        <end position="373"/>
    </location>
</feature>
<keyword evidence="2" id="KW-0472">Membrane</keyword>
<keyword evidence="2" id="KW-0812">Transmembrane</keyword>